<dbReference type="EMBL" id="UOFU01000096">
    <property type="protein sequence ID" value="VAW96478.1"/>
    <property type="molecule type" value="Genomic_DNA"/>
</dbReference>
<reference evidence="9" key="1">
    <citation type="submission" date="2018-06" db="EMBL/GenBank/DDBJ databases">
        <authorList>
            <person name="Zhirakovskaya E."/>
        </authorList>
    </citation>
    <scope>NUCLEOTIDE SEQUENCE</scope>
</reference>
<gene>
    <name evidence="9" type="ORF">MNBD_GAMMA20-1993</name>
</gene>
<dbReference type="CDD" id="cd02165">
    <property type="entry name" value="NMNAT"/>
    <property type="match status" value="1"/>
</dbReference>
<dbReference type="Pfam" id="PF01467">
    <property type="entry name" value="CTP_transf_like"/>
    <property type="match status" value="1"/>
</dbReference>
<keyword evidence="7" id="KW-0520">NAD</keyword>
<keyword evidence="5" id="KW-0547">Nucleotide-binding</keyword>
<organism evidence="9">
    <name type="scientific">hydrothermal vent metagenome</name>
    <dbReference type="NCBI Taxonomy" id="652676"/>
    <lineage>
        <taxon>unclassified sequences</taxon>
        <taxon>metagenomes</taxon>
        <taxon>ecological metagenomes</taxon>
    </lineage>
</organism>
<keyword evidence="2" id="KW-0662">Pyridine nucleotide biosynthesis</keyword>
<dbReference type="NCBIfam" id="NF000839">
    <property type="entry name" value="PRK00071.1-1"/>
    <property type="match status" value="1"/>
</dbReference>
<dbReference type="PANTHER" id="PTHR39321">
    <property type="entry name" value="NICOTINATE-NUCLEOTIDE ADENYLYLTRANSFERASE-RELATED"/>
    <property type="match status" value="1"/>
</dbReference>
<dbReference type="InterPro" id="IPR014729">
    <property type="entry name" value="Rossmann-like_a/b/a_fold"/>
</dbReference>
<evidence type="ECO:0000313" key="9">
    <source>
        <dbReference type="EMBL" id="VAW96478.1"/>
    </source>
</evidence>
<dbReference type="HAMAP" id="MF_00244">
    <property type="entry name" value="NaMN_adenylyltr"/>
    <property type="match status" value="1"/>
</dbReference>
<dbReference type="SUPFAM" id="SSF52374">
    <property type="entry name" value="Nucleotidylyl transferase"/>
    <property type="match status" value="1"/>
</dbReference>
<dbReference type="GO" id="GO:0009435">
    <property type="term" value="P:NAD+ biosynthetic process"/>
    <property type="evidence" value="ECO:0007669"/>
    <property type="project" value="UniProtKB-UniPathway"/>
</dbReference>
<dbReference type="Gene3D" id="3.40.50.620">
    <property type="entry name" value="HUPs"/>
    <property type="match status" value="1"/>
</dbReference>
<evidence type="ECO:0000256" key="3">
    <source>
        <dbReference type="ARBA" id="ARBA00022679"/>
    </source>
</evidence>
<evidence type="ECO:0000256" key="5">
    <source>
        <dbReference type="ARBA" id="ARBA00022741"/>
    </source>
</evidence>
<keyword evidence="3 9" id="KW-0808">Transferase</keyword>
<evidence type="ECO:0000256" key="6">
    <source>
        <dbReference type="ARBA" id="ARBA00022840"/>
    </source>
</evidence>
<dbReference type="AlphaFoldDB" id="A0A3B0ZSP0"/>
<sequence length="222" mass="24873">MIGIYGGTFDPVHFGHLRAALEVYQGLGLREMRLLPCFQPPHRAPPLADARARLTMLRSAVGTDTHGLVVDNREMRREGVSYMVDTLVSLRAELSDEPLCLVLGADAFLQLHHWHRWEEIIALAHLVVTHRPGWTLAADAPNLDPALARLWQDCHVDDVAELAAAPAGRILQFTITPLDISATRIRAMVAKGESPRFLLPDVVWNLIRLQSLYDIKRDVDED</sequence>
<dbReference type="NCBIfam" id="TIGR00125">
    <property type="entry name" value="cyt_tran_rel"/>
    <property type="match status" value="1"/>
</dbReference>
<dbReference type="UniPathway" id="UPA00253"/>
<protein>
    <submittedName>
        <fullName evidence="9">Nicotinate-nucleotide adenylyltransferase</fullName>
        <ecNumber evidence="9">2.7.7.18</ecNumber>
    </submittedName>
</protein>
<dbReference type="GO" id="GO:0005524">
    <property type="term" value="F:ATP binding"/>
    <property type="evidence" value="ECO:0007669"/>
    <property type="project" value="UniProtKB-KW"/>
</dbReference>
<dbReference type="NCBIfam" id="TIGR00482">
    <property type="entry name" value="nicotinate (nicotinamide) nucleotide adenylyltransferase"/>
    <property type="match status" value="1"/>
</dbReference>
<evidence type="ECO:0000256" key="1">
    <source>
        <dbReference type="ARBA" id="ARBA00004790"/>
    </source>
</evidence>
<evidence type="ECO:0000256" key="7">
    <source>
        <dbReference type="ARBA" id="ARBA00023027"/>
    </source>
</evidence>
<dbReference type="EC" id="2.7.7.18" evidence="9"/>
<keyword evidence="4 9" id="KW-0548">Nucleotidyltransferase</keyword>
<name>A0A3B0ZSP0_9ZZZZ</name>
<comment type="pathway">
    <text evidence="1">Cofactor biosynthesis; NAD(+) biosynthesis.</text>
</comment>
<feature type="domain" description="Cytidyltransferase-like" evidence="8">
    <location>
        <begin position="4"/>
        <end position="187"/>
    </location>
</feature>
<dbReference type="InterPro" id="IPR004821">
    <property type="entry name" value="Cyt_trans-like"/>
</dbReference>
<dbReference type="InterPro" id="IPR005248">
    <property type="entry name" value="NadD/NMNAT"/>
</dbReference>
<evidence type="ECO:0000259" key="8">
    <source>
        <dbReference type="Pfam" id="PF01467"/>
    </source>
</evidence>
<dbReference type="GO" id="GO:0004515">
    <property type="term" value="F:nicotinate-nucleotide adenylyltransferase activity"/>
    <property type="evidence" value="ECO:0007669"/>
    <property type="project" value="UniProtKB-EC"/>
</dbReference>
<evidence type="ECO:0000256" key="4">
    <source>
        <dbReference type="ARBA" id="ARBA00022695"/>
    </source>
</evidence>
<proteinExistence type="inferred from homology"/>
<keyword evidence="6" id="KW-0067">ATP-binding</keyword>
<accession>A0A3B0ZSP0</accession>
<evidence type="ECO:0000256" key="2">
    <source>
        <dbReference type="ARBA" id="ARBA00022642"/>
    </source>
</evidence>
<dbReference type="PANTHER" id="PTHR39321:SF3">
    <property type="entry name" value="PHOSPHOPANTETHEINE ADENYLYLTRANSFERASE"/>
    <property type="match status" value="1"/>
</dbReference>